<comment type="catalytic activity">
    <reaction evidence="7">
        <text>DNA(n) + a 2'-deoxyribonucleoside 5'-triphosphate = DNA(n+1) + diphosphate</text>
        <dbReference type="Rhea" id="RHEA:22508"/>
        <dbReference type="Rhea" id="RHEA-COMP:17339"/>
        <dbReference type="Rhea" id="RHEA-COMP:17340"/>
        <dbReference type="ChEBI" id="CHEBI:33019"/>
        <dbReference type="ChEBI" id="CHEBI:61560"/>
        <dbReference type="ChEBI" id="CHEBI:173112"/>
        <dbReference type="EC" id="2.7.7.7"/>
    </reaction>
</comment>
<evidence type="ECO:0000256" key="5">
    <source>
        <dbReference type="ARBA" id="ARBA00022705"/>
    </source>
</evidence>
<dbReference type="Pfam" id="PF13177">
    <property type="entry name" value="DNA_pol3_delta2"/>
    <property type="match status" value="1"/>
</dbReference>
<evidence type="ECO:0000256" key="4">
    <source>
        <dbReference type="ARBA" id="ARBA00022695"/>
    </source>
</evidence>
<dbReference type="Pfam" id="PF09115">
    <property type="entry name" value="DNApol3-delta_C"/>
    <property type="match status" value="1"/>
</dbReference>
<evidence type="ECO:0000256" key="3">
    <source>
        <dbReference type="ARBA" id="ARBA00022679"/>
    </source>
</evidence>
<proteinExistence type="predicted"/>
<comment type="caution">
    <text evidence="9">The sequence shown here is derived from an EMBL/GenBank/DDBJ whole genome shotgun (WGS) entry which is preliminary data.</text>
</comment>
<name>A0ABQ0A1Y9_9GAMM</name>
<dbReference type="InterPro" id="IPR027417">
    <property type="entry name" value="P-loop_NTPase"/>
</dbReference>
<reference evidence="9 10" key="1">
    <citation type="submission" date="2024-04" db="EMBL/GenBank/DDBJ databases">
        <title>Draft genome sequence of Thalassolituus maritimus NBRC 116585.</title>
        <authorList>
            <person name="Miyakawa T."/>
            <person name="Kusuya Y."/>
            <person name="Miura T."/>
        </authorList>
    </citation>
    <scope>NUCLEOTIDE SEQUENCE [LARGE SCALE GENOMIC DNA]</scope>
    <source>
        <strain evidence="9 10">5NW40-0001</strain>
    </source>
</reference>
<dbReference type="NCBIfam" id="TIGR00678">
    <property type="entry name" value="holB"/>
    <property type="match status" value="1"/>
</dbReference>
<feature type="domain" description="DNA polymerase III delta subunit C-terminal" evidence="8">
    <location>
        <begin position="220"/>
        <end position="325"/>
    </location>
</feature>
<evidence type="ECO:0000256" key="7">
    <source>
        <dbReference type="ARBA" id="ARBA00049244"/>
    </source>
</evidence>
<dbReference type="EMBL" id="BAABWH010000006">
    <property type="protein sequence ID" value="GAA6146332.1"/>
    <property type="molecule type" value="Genomic_DNA"/>
</dbReference>
<dbReference type="InterPro" id="IPR050238">
    <property type="entry name" value="DNA_Rep/Repair_Clamp_Loader"/>
</dbReference>
<accession>A0ABQ0A1Y9</accession>
<keyword evidence="5" id="KW-0235">DNA replication</keyword>
<dbReference type="Proteomes" id="UP001481413">
    <property type="component" value="Unassembled WGS sequence"/>
</dbReference>
<protein>
    <recommendedName>
        <fullName evidence="2">DNA polymerase III subunit delta'</fullName>
        <ecNumber evidence="1">2.7.7.7</ecNumber>
    </recommendedName>
</protein>
<dbReference type="InterPro" id="IPR004622">
    <property type="entry name" value="DNA_pol_HolB"/>
</dbReference>
<sequence>MALYPWQNAIWQNIVKRHAKSGLPHALLLTSTKGIGKHELTRTIARWLLCQSESKHHGDVSSCQCHSCQLWEAGSHPDFMLCQPEDNSRQIRIDNVRKVNELIFQTPQISACQVVILRPAEVMNTNAANALLKTLEEPPGESYILLETERFGSVLPTIRSRCQRITLPVPSREESIDWLAQQGVSQQDAVLALTRNGHAPVAAAEWLSSGTGAKQEKWAQELVQWTTRQLPLDKVASAWAKLEFQDVIQWFYQISCDALKVACGAPSAHLQFAEPVTELQAQSVADTQLLITFQKKVQNMLGQLLSGASHYNKTLTTEALLLEWQALNTVTAGVKE</sequence>
<dbReference type="RefSeq" id="WP_353295551.1">
    <property type="nucleotide sequence ID" value="NZ_BAABWH010000006.1"/>
</dbReference>
<evidence type="ECO:0000313" key="9">
    <source>
        <dbReference type="EMBL" id="GAA6146332.1"/>
    </source>
</evidence>
<keyword evidence="10" id="KW-1185">Reference proteome</keyword>
<evidence type="ECO:0000256" key="6">
    <source>
        <dbReference type="ARBA" id="ARBA00022932"/>
    </source>
</evidence>
<keyword evidence="4" id="KW-0548">Nucleotidyltransferase</keyword>
<keyword evidence="3" id="KW-0808">Transferase</keyword>
<dbReference type="PANTHER" id="PTHR11669">
    <property type="entry name" value="REPLICATION FACTOR C / DNA POLYMERASE III GAMMA-TAU SUBUNIT"/>
    <property type="match status" value="1"/>
</dbReference>
<evidence type="ECO:0000256" key="2">
    <source>
        <dbReference type="ARBA" id="ARBA00014363"/>
    </source>
</evidence>
<evidence type="ECO:0000256" key="1">
    <source>
        <dbReference type="ARBA" id="ARBA00012417"/>
    </source>
</evidence>
<dbReference type="PANTHER" id="PTHR11669:SF8">
    <property type="entry name" value="DNA POLYMERASE III SUBUNIT DELTA"/>
    <property type="match status" value="1"/>
</dbReference>
<dbReference type="InterPro" id="IPR015199">
    <property type="entry name" value="DNA_pol_III_delta_C"/>
</dbReference>
<gene>
    <name evidence="9" type="ORF">NBRC116585_24500</name>
</gene>
<keyword evidence="6" id="KW-0239">DNA-directed DNA polymerase</keyword>
<evidence type="ECO:0000259" key="8">
    <source>
        <dbReference type="Pfam" id="PF09115"/>
    </source>
</evidence>
<organism evidence="9 10">
    <name type="scientific">Thalassolituus maritimus</name>
    <dbReference type="NCBI Taxonomy" id="484498"/>
    <lineage>
        <taxon>Bacteria</taxon>
        <taxon>Pseudomonadati</taxon>
        <taxon>Pseudomonadota</taxon>
        <taxon>Gammaproteobacteria</taxon>
        <taxon>Oceanospirillales</taxon>
        <taxon>Oceanospirillaceae</taxon>
        <taxon>Thalassolituus</taxon>
    </lineage>
</organism>
<dbReference type="Gene3D" id="3.40.50.300">
    <property type="entry name" value="P-loop containing nucleotide triphosphate hydrolases"/>
    <property type="match status" value="1"/>
</dbReference>
<dbReference type="EC" id="2.7.7.7" evidence="1"/>
<dbReference type="SUPFAM" id="SSF52540">
    <property type="entry name" value="P-loop containing nucleoside triphosphate hydrolases"/>
    <property type="match status" value="1"/>
</dbReference>
<evidence type="ECO:0000313" key="10">
    <source>
        <dbReference type="Proteomes" id="UP001481413"/>
    </source>
</evidence>